<name>A0A8J6XC77_9CYAN</name>
<gene>
    <name evidence="2" type="ORF">ICL16_09135</name>
</gene>
<proteinExistence type="predicted"/>
<organism evidence="2 3">
    <name type="scientific">Iningainema tapete BLCC-T55</name>
    <dbReference type="NCBI Taxonomy" id="2748662"/>
    <lineage>
        <taxon>Bacteria</taxon>
        <taxon>Bacillati</taxon>
        <taxon>Cyanobacteriota</taxon>
        <taxon>Cyanophyceae</taxon>
        <taxon>Nostocales</taxon>
        <taxon>Scytonemataceae</taxon>
        <taxon>Iningainema tapete</taxon>
    </lineage>
</organism>
<accession>A0A8J6XC77</accession>
<keyword evidence="1" id="KW-0472">Membrane</keyword>
<sequence>MVEFDCGALRNARMVEALGDFILFMSGGMQLGSYVTIKVLIAHQPESYERT</sequence>
<protein>
    <submittedName>
        <fullName evidence="2">Uncharacterized protein</fullName>
    </submittedName>
</protein>
<reference evidence="2" key="1">
    <citation type="submission" date="2020-09" db="EMBL/GenBank/DDBJ databases">
        <title>Iningainema tapete sp. nov. (Scytonemataceae, Cyanobacteria) from greenhouses in central Florida (USA) produces two types of nodularin with biosynthetic potential for microcystin-LR and anabaenopeptins.</title>
        <authorList>
            <person name="Berthold D.E."/>
            <person name="Lefler F.W."/>
            <person name="Huang I.-S."/>
            <person name="Abdulla H."/>
            <person name="Zimba P.V."/>
            <person name="Laughinghouse H.D. IV."/>
        </authorList>
    </citation>
    <scope>NUCLEOTIDE SEQUENCE</scope>
    <source>
        <strain evidence="2">BLCCT55</strain>
    </source>
</reference>
<comment type="caution">
    <text evidence="2">The sequence shown here is derived from an EMBL/GenBank/DDBJ whole genome shotgun (WGS) entry which is preliminary data.</text>
</comment>
<keyword evidence="1" id="KW-1133">Transmembrane helix</keyword>
<keyword evidence="3" id="KW-1185">Reference proteome</keyword>
<dbReference type="RefSeq" id="WP_190826553.1">
    <property type="nucleotide sequence ID" value="NZ_CAWPPI010000036.1"/>
</dbReference>
<feature type="transmembrane region" description="Helical" evidence="1">
    <location>
        <begin position="21"/>
        <end position="41"/>
    </location>
</feature>
<keyword evidence="1" id="KW-0812">Transmembrane</keyword>
<dbReference type="Proteomes" id="UP000629098">
    <property type="component" value="Unassembled WGS sequence"/>
</dbReference>
<dbReference type="EMBL" id="JACXAE010000036">
    <property type="protein sequence ID" value="MBD2772239.1"/>
    <property type="molecule type" value="Genomic_DNA"/>
</dbReference>
<dbReference type="AlphaFoldDB" id="A0A8J6XC77"/>
<evidence type="ECO:0000256" key="1">
    <source>
        <dbReference type="SAM" id="Phobius"/>
    </source>
</evidence>
<evidence type="ECO:0000313" key="3">
    <source>
        <dbReference type="Proteomes" id="UP000629098"/>
    </source>
</evidence>
<evidence type="ECO:0000313" key="2">
    <source>
        <dbReference type="EMBL" id="MBD2772239.1"/>
    </source>
</evidence>